<comment type="caution">
    <text evidence="2">The sequence shown here is derived from an EMBL/GenBank/DDBJ whole genome shotgun (WGS) entry which is preliminary data.</text>
</comment>
<evidence type="ECO:0000313" key="2">
    <source>
        <dbReference type="EMBL" id="KAG7424055.1"/>
    </source>
</evidence>
<feature type="region of interest" description="Disordered" evidence="1">
    <location>
        <begin position="1"/>
        <end position="34"/>
    </location>
</feature>
<dbReference type="AlphaFoldDB" id="A0A8J5U0X2"/>
<organism evidence="2 3">
    <name type="scientific">Fusarium oxysporum f. sp. raphani</name>
    <dbReference type="NCBI Taxonomy" id="96318"/>
    <lineage>
        <taxon>Eukaryota</taxon>
        <taxon>Fungi</taxon>
        <taxon>Dikarya</taxon>
        <taxon>Ascomycota</taxon>
        <taxon>Pezizomycotina</taxon>
        <taxon>Sordariomycetes</taxon>
        <taxon>Hypocreomycetidae</taxon>
        <taxon>Hypocreales</taxon>
        <taxon>Nectriaceae</taxon>
        <taxon>Fusarium</taxon>
        <taxon>Fusarium oxysporum species complex</taxon>
    </lineage>
</organism>
<proteinExistence type="predicted"/>
<name>A0A8J5U0X2_FUSOX</name>
<evidence type="ECO:0000313" key="3">
    <source>
        <dbReference type="Proteomes" id="UP000693942"/>
    </source>
</evidence>
<accession>A0A8J5U0X2</accession>
<gene>
    <name evidence="2" type="ORF">Forpi1262_v014797</name>
</gene>
<dbReference type="EMBL" id="JAELUR010000014">
    <property type="protein sequence ID" value="KAG7424055.1"/>
    <property type="molecule type" value="Genomic_DNA"/>
</dbReference>
<reference evidence="2" key="1">
    <citation type="submission" date="2021-04" db="EMBL/GenBank/DDBJ databases">
        <title>First draft genome resource for Brassicaceae pathogens Fusarium oxysporum f. sp. raphani and Fusarium oxysporum f. sp. rapae.</title>
        <authorList>
            <person name="Asai S."/>
        </authorList>
    </citation>
    <scope>NUCLEOTIDE SEQUENCE</scope>
    <source>
        <strain evidence="2">Tf1262</strain>
    </source>
</reference>
<dbReference type="Proteomes" id="UP000693942">
    <property type="component" value="Unassembled WGS sequence"/>
</dbReference>
<sequence length="86" mass="9554">MLSHVSSPSSASDTCTNTVCQGSSIPKSKSSHLPALNHLPVSSYALAAERRVLQSWRPSFDPWSQFVPVDRNWKLVCKEHPLNGHR</sequence>
<evidence type="ECO:0000256" key="1">
    <source>
        <dbReference type="SAM" id="MobiDB-lite"/>
    </source>
</evidence>
<protein>
    <submittedName>
        <fullName evidence="2">Uncharacterized protein</fullName>
    </submittedName>
</protein>
<feature type="compositionally biased region" description="Polar residues" evidence="1">
    <location>
        <begin position="1"/>
        <end position="28"/>
    </location>
</feature>